<comment type="subcellular location">
    <subcellularLocation>
        <location evidence="1">Nucleus</location>
    </subcellularLocation>
</comment>
<organism evidence="13 14">
    <name type="scientific">Cymbomonas tetramitiformis</name>
    <dbReference type="NCBI Taxonomy" id="36881"/>
    <lineage>
        <taxon>Eukaryota</taxon>
        <taxon>Viridiplantae</taxon>
        <taxon>Chlorophyta</taxon>
        <taxon>Pyramimonadophyceae</taxon>
        <taxon>Pyramimonadales</taxon>
        <taxon>Pyramimonadaceae</taxon>
        <taxon>Cymbomonas</taxon>
    </lineage>
</organism>
<evidence type="ECO:0000256" key="6">
    <source>
        <dbReference type="ARBA" id="ARBA00022777"/>
    </source>
</evidence>
<proteinExistence type="predicted"/>
<comment type="catalytic activity">
    <reaction evidence="9">
        <text>L-threonyl-[protein] + ATP = O-phospho-L-threonyl-[protein] + ADP + H(+)</text>
        <dbReference type="Rhea" id="RHEA:46608"/>
        <dbReference type="Rhea" id="RHEA-COMP:11060"/>
        <dbReference type="Rhea" id="RHEA-COMP:11605"/>
        <dbReference type="ChEBI" id="CHEBI:15378"/>
        <dbReference type="ChEBI" id="CHEBI:30013"/>
        <dbReference type="ChEBI" id="CHEBI:30616"/>
        <dbReference type="ChEBI" id="CHEBI:61977"/>
        <dbReference type="ChEBI" id="CHEBI:456216"/>
        <dbReference type="EC" id="2.7.11.1"/>
    </reaction>
</comment>
<evidence type="ECO:0000313" key="14">
    <source>
        <dbReference type="Proteomes" id="UP001190700"/>
    </source>
</evidence>
<dbReference type="InterPro" id="IPR000719">
    <property type="entry name" value="Prot_kinase_dom"/>
</dbReference>
<name>A0AAE0FBF5_9CHLO</name>
<protein>
    <recommendedName>
        <fullName evidence="2">non-specific serine/threonine protein kinase</fullName>
        <ecNumber evidence="2">2.7.11.1</ecNumber>
    </recommendedName>
</protein>
<evidence type="ECO:0000256" key="3">
    <source>
        <dbReference type="ARBA" id="ARBA00022527"/>
    </source>
</evidence>
<keyword evidence="14" id="KW-1185">Reference proteome</keyword>
<dbReference type="PROSITE" id="PS50011">
    <property type="entry name" value="PROTEIN_KINASE_DOM"/>
    <property type="match status" value="1"/>
</dbReference>
<dbReference type="InterPro" id="IPR008271">
    <property type="entry name" value="Ser/Thr_kinase_AS"/>
</dbReference>
<keyword evidence="5" id="KW-0547">Nucleotide-binding</keyword>
<dbReference type="SUPFAM" id="SSF56112">
    <property type="entry name" value="Protein kinase-like (PK-like)"/>
    <property type="match status" value="1"/>
</dbReference>
<evidence type="ECO:0000259" key="12">
    <source>
        <dbReference type="PROSITE" id="PS51671"/>
    </source>
</evidence>
<dbReference type="Pfam" id="PF22754">
    <property type="entry name" value="bHLH-TF_ACT-like_plant"/>
    <property type="match status" value="1"/>
</dbReference>
<keyword evidence="3" id="KW-0723">Serine/threonine-protein kinase</keyword>
<keyword evidence="7" id="KW-0067">ATP-binding</keyword>
<dbReference type="FunFam" id="1.10.510.10:FF:001565">
    <property type="entry name" value="WNK protein kinase"/>
    <property type="match status" value="1"/>
</dbReference>
<evidence type="ECO:0000256" key="2">
    <source>
        <dbReference type="ARBA" id="ARBA00012513"/>
    </source>
</evidence>
<keyword evidence="4" id="KW-0808">Transferase</keyword>
<dbReference type="InterPro" id="IPR050588">
    <property type="entry name" value="WNK_Ser-Thr_kinase"/>
</dbReference>
<dbReference type="SMART" id="SM00220">
    <property type="entry name" value="S_TKc"/>
    <property type="match status" value="1"/>
</dbReference>
<dbReference type="InterPro" id="IPR002912">
    <property type="entry name" value="ACT_dom"/>
</dbReference>
<feature type="domain" description="ACT" evidence="12">
    <location>
        <begin position="413"/>
        <end position="482"/>
    </location>
</feature>
<dbReference type="Pfam" id="PF00069">
    <property type="entry name" value="Pkinase"/>
    <property type="match status" value="1"/>
</dbReference>
<dbReference type="PROSITE" id="PS00108">
    <property type="entry name" value="PROTEIN_KINASE_ST"/>
    <property type="match status" value="1"/>
</dbReference>
<evidence type="ECO:0000256" key="4">
    <source>
        <dbReference type="ARBA" id="ARBA00022679"/>
    </source>
</evidence>
<feature type="domain" description="Protein kinase" evidence="11">
    <location>
        <begin position="18"/>
        <end position="275"/>
    </location>
</feature>
<dbReference type="Gene3D" id="1.10.510.10">
    <property type="entry name" value="Transferase(Phosphotransferase) domain 1"/>
    <property type="match status" value="1"/>
</dbReference>
<dbReference type="GO" id="GO:0004674">
    <property type="term" value="F:protein serine/threonine kinase activity"/>
    <property type="evidence" value="ECO:0007669"/>
    <property type="project" value="UniProtKB-KW"/>
</dbReference>
<evidence type="ECO:0000256" key="8">
    <source>
        <dbReference type="ARBA" id="ARBA00023242"/>
    </source>
</evidence>
<dbReference type="PANTHER" id="PTHR13902">
    <property type="entry name" value="SERINE/THREONINE-PROTEIN KINASE WNK WITH NO LYSINE -RELATED"/>
    <property type="match status" value="1"/>
</dbReference>
<dbReference type="AlphaFoldDB" id="A0AAE0FBF5"/>
<keyword evidence="6 13" id="KW-0418">Kinase</keyword>
<dbReference type="PROSITE" id="PS51671">
    <property type="entry name" value="ACT"/>
    <property type="match status" value="1"/>
</dbReference>
<dbReference type="InterPro" id="IPR045865">
    <property type="entry name" value="ACT-like_dom_sf"/>
</dbReference>
<evidence type="ECO:0000256" key="1">
    <source>
        <dbReference type="ARBA" id="ARBA00004123"/>
    </source>
</evidence>
<evidence type="ECO:0000313" key="13">
    <source>
        <dbReference type="EMBL" id="KAK3256499.1"/>
    </source>
</evidence>
<sequence length="482" mass="54089">MAQEEAHVVERDPTGRWNRYNELLGRGSFKMVYKGFDTKEGIEVAWNKVNTSGPLTTEDKERLYREVQILGEIQNPYIIRCLGGWRDKESDINFITELFTSGTLREFRRKHQDINMLEAVRRWGRNILQGLVYLHNHDPPIIHRDLKCDNIFVNGHSGEVKIADLGLATLIHITQAQTVIGTPEFMAPELYDEKYDELVDIYAFGMVLLELATNRFPYDECTNPAQIFKVVDAGVAPGALQDVQDQGLLAIIKACIDHNPQNRPNAVQLLALPFFAATATPLPKEDDGLQVSGKFMTDSDSVIELSLRLPQPIDGSTRKCVKFEFDPKEDTASSVAKELTDAFSDAFPDKQPSDTFNIIKQKIEYRVACVQRGDESAGPKKQSELTLVRLPNVNGTSLGVKVEPDTELPNVLRVELCCPDRRDLLWDITDLMQKLPLQVKNAKISTTEGGMAVDVFEVLVDEGCEIQATDLQNSLKSIIGQE</sequence>
<dbReference type="GO" id="GO:0005524">
    <property type="term" value="F:ATP binding"/>
    <property type="evidence" value="ECO:0007669"/>
    <property type="project" value="UniProtKB-KW"/>
</dbReference>
<evidence type="ECO:0000256" key="5">
    <source>
        <dbReference type="ARBA" id="ARBA00022741"/>
    </source>
</evidence>
<dbReference type="SUPFAM" id="SSF55021">
    <property type="entry name" value="ACT-like"/>
    <property type="match status" value="1"/>
</dbReference>
<dbReference type="Proteomes" id="UP001190700">
    <property type="component" value="Unassembled WGS sequence"/>
</dbReference>
<dbReference type="EC" id="2.7.11.1" evidence="2"/>
<evidence type="ECO:0000256" key="9">
    <source>
        <dbReference type="ARBA" id="ARBA00047899"/>
    </source>
</evidence>
<gene>
    <name evidence="13" type="ORF">CYMTET_34369</name>
</gene>
<evidence type="ECO:0000256" key="7">
    <source>
        <dbReference type="ARBA" id="ARBA00022840"/>
    </source>
</evidence>
<comment type="caution">
    <text evidence="13">The sequence shown here is derived from an EMBL/GenBank/DDBJ whole genome shotgun (WGS) entry which is preliminary data.</text>
</comment>
<accession>A0AAE0FBF5</accession>
<dbReference type="Gene3D" id="3.30.200.20">
    <property type="entry name" value="Phosphorylase Kinase, domain 1"/>
    <property type="match status" value="1"/>
</dbReference>
<comment type="catalytic activity">
    <reaction evidence="10">
        <text>L-seryl-[protein] + ATP = O-phospho-L-seryl-[protein] + ADP + H(+)</text>
        <dbReference type="Rhea" id="RHEA:17989"/>
        <dbReference type="Rhea" id="RHEA-COMP:9863"/>
        <dbReference type="Rhea" id="RHEA-COMP:11604"/>
        <dbReference type="ChEBI" id="CHEBI:15378"/>
        <dbReference type="ChEBI" id="CHEBI:29999"/>
        <dbReference type="ChEBI" id="CHEBI:30616"/>
        <dbReference type="ChEBI" id="CHEBI:83421"/>
        <dbReference type="ChEBI" id="CHEBI:456216"/>
        <dbReference type="EC" id="2.7.11.1"/>
    </reaction>
</comment>
<dbReference type="CDD" id="cd04873">
    <property type="entry name" value="ACT_UUR-ACR-like"/>
    <property type="match status" value="1"/>
</dbReference>
<dbReference type="InterPro" id="IPR011009">
    <property type="entry name" value="Kinase-like_dom_sf"/>
</dbReference>
<evidence type="ECO:0000256" key="10">
    <source>
        <dbReference type="ARBA" id="ARBA00048679"/>
    </source>
</evidence>
<dbReference type="EMBL" id="LGRX02021607">
    <property type="protein sequence ID" value="KAK3256499.1"/>
    <property type="molecule type" value="Genomic_DNA"/>
</dbReference>
<reference evidence="13 14" key="1">
    <citation type="journal article" date="2015" name="Genome Biol. Evol.">
        <title>Comparative Genomics of a Bacterivorous Green Alga Reveals Evolutionary Causalities and Consequences of Phago-Mixotrophic Mode of Nutrition.</title>
        <authorList>
            <person name="Burns J.A."/>
            <person name="Paasch A."/>
            <person name="Narechania A."/>
            <person name="Kim E."/>
        </authorList>
    </citation>
    <scope>NUCLEOTIDE SEQUENCE [LARGE SCALE GENOMIC DNA]</scope>
    <source>
        <strain evidence="13 14">PLY_AMNH</strain>
    </source>
</reference>
<dbReference type="FunFam" id="3.30.200.20:FF:000075">
    <property type="entry name" value="Probable serine/threonine-protein kinase WNK1"/>
    <property type="match status" value="1"/>
</dbReference>
<dbReference type="InterPro" id="IPR054502">
    <property type="entry name" value="bHLH-TF_ACT-like_plant"/>
</dbReference>
<keyword evidence="8" id="KW-0539">Nucleus</keyword>
<evidence type="ECO:0000259" key="11">
    <source>
        <dbReference type="PROSITE" id="PS50011"/>
    </source>
</evidence>